<evidence type="ECO:0000256" key="6">
    <source>
        <dbReference type="SAM" id="Phobius"/>
    </source>
</evidence>
<feature type="transmembrane region" description="Helical" evidence="6">
    <location>
        <begin position="129"/>
        <end position="151"/>
    </location>
</feature>
<dbReference type="Gene3D" id="3.30.70.270">
    <property type="match status" value="1"/>
</dbReference>
<organism evidence="8 9">
    <name type="scientific">Klebsiella aerogenes</name>
    <name type="common">Enterobacter aerogenes</name>
    <dbReference type="NCBI Taxonomy" id="548"/>
    <lineage>
        <taxon>Bacteria</taxon>
        <taxon>Pseudomonadati</taxon>
        <taxon>Pseudomonadota</taxon>
        <taxon>Gammaproteobacteria</taxon>
        <taxon>Enterobacterales</taxon>
        <taxon>Enterobacteriaceae</taxon>
        <taxon>Klebsiella/Raoultella group</taxon>
        <taxon>Klebsiella</taxon>
    </lineage>
</organism>
<dbReference type="InterPro" id="IPR000160">
    <property type="entry name" value="GGDEF_dom"/>
</dbReference>
<feature type="transmembrane region" description="Helical" evidence="6">
    <location>
        <begin position="198"/>
        <end position="225"/>
    </location>
</feature>
<dbReference type="PANTHER" id="PTHR45138:SF9">
    <property type="entry name" value="DIGUANYLATE CYCLASE DGCM-RELATED"/>
    <property type="match status" value="1"/>
</dbReference>
<feature type="transmembrane region" description="Helical" evidence="6">
    <location>
        <begin position="41"/>
        <end position="58"/>
    </location>
</feature>
<evidence type="ECO:0000256" key="3">
    <source>
        <dbReference type="ARBA" id="ARBA00012528"/>
    </source>
</evidence>
<dbReference type="GO" id="GO:0052621">
    <property type="term" value="F:diguanylate cyclase activity"/>
    <property type="evidence" value="ECO:0007669"/>
    <property type="project" value="UniProtKB-EC"/>
</dbReference>
<gene>
    <name evidence="8" type="ORF">HV331_21295</name>
</gene>
<dbReference type="SUPFAM" id="SSF55073">
    <property type="entry name" value="Nucleotide cyclase"/>
    <property type="match status" value="1"/>
</dbReference>
<dbReference type="Proteomes" id="UP000514462">
    <property type="component" value="Chromosome"/>
</dbReference>
<dbReference type="GO" id="GO:0043709">
    <property type="term" value="P:cell adhesion involved in single-species biofilm formation"/>
    <property type="evidence" value="ECO:0007669"/>
    <property type="project" value="TreeGrafter"/>
</dbReference>
<evidence type="ECO:0000313" key="8">
    <source>
        <dbReference type="EMBL" id="QMR41864.1"/>
    </source>
</evidence>
<feature type="domain" description="GGDEF" evidence="7">
    <location>
        <begin position="330"/>
        <end position="467"/>
    </location>
</feature>
<dbReference type="EC" id="2.7.7.65" evidence="3"/>
<dbReference type="GO" id="GO:0005525">
    <property type="term" value="F:GTP binding"/>
    <property type="evidence" value="ECO:0007669"/>
    <property type="project" value="UniProtKB-KW"/>
</dbReference>
<proteinExistence type="predicted"/>
<keyword evidence="6" id="KW-0812">Transmembrane</keyword>
<comment type="catalytic activity">
    <reaction evidence="5">
        <text>2 GTP = 3',3'-c-di-GMP + 2 diphosphate</text>
        <dbReference type="Rhea" id="RHEA:24898"/>
        <dbReference type="ChEBI" id="CHEBI:33019"/>
        <dbReference type="ChEBI" id="CHEBI:37565"/>
        <dbReference type="ChEBI" id="CHEBI:58805"/>
        <dbReference type="EC" id="2.7.7.65"/>
    </reaction>
</comment>
<dbReference type="PANTHER" id="PTHR45138">
    <property type="entry name" value="REGULATORY COMPONENTS OF SENSORY TRANSDUCTION SYSTEM"/>
    <property type="match status" value="1"/>
</dbReference>
<feature type="transmembrane region" description="Helical" evidence="6">
    <location>
        <begin position="88"/>
        <end position="108"/>
    </location>
</feature>
<dbReference type="InterPro" id="IPR043128">
    <property type="entry name" value="Rev_trsase/Diguanyl_cyclase"/>
</dbReference>
<evidence type="ECO:0000259" key="7">
    <source>
        <dbReference type="PROSITE" id="PS50887"/>
    </source>
</evidence>
<evidence type="ECO:0000256" key="5">
    <source>
        <dbReference type="ARBA" id="ARBA00034247"/>
    </source>
</evidence>
<protein>
    <recommendedName>
        <fullName evidence="3">diguanylate cyclase</fullName>
        <ecNumber evidence="3">2.7.7.65</ecNumber>
    </recommendedName>
</protein>
<accession>A0AAP9R0J9</accession>
<dbReference type="Pfam" id="PF00990">
    <property type="entry name" value="GGDEF"/>
    <property type="match status" value="1"/>
</dbReference>
<feature type="transmembrane region" description="Helical" evidence="6">
    <location>
        <begin position="272"/>
        <end position="291"/>
    </location>
</feature>
<dbReference type="EMBL" id="CP055904">
    <property type="protein sequence ID" value="QMR41864.1"/>
    <property type="molecule type" value="Genomic_DNA"/>
</dbReference>
<keyword evidence="4" id="KW-0547">Nucleotide-binding</keyword>
<comment type="pathway">
    <text evidence="2">Purine metabolism; 3',5'-cyclic di-GMP biosynthesis.</text>
</comment>
<dbReference type="GO" id="GO:1902201">
    <property type="term" value="P:negative regulation of bacterial-type flagellum-dependent cell motility"/>
    <property type="evidence" value="ECO:0007669"/>
    <property type="project" value="TreeGrafter"/>
</dbReference>
<dbReference type="NCBIfam" id="TIGR00254">
    <property type="entry name" value="GGDEF"/>
    <property type="match status" value="1"/>
</dbReference>
<keyword evidence="6" id="KW-0472">Membrane</keyword>
<evidence type="ECO:0000313" key="9">
    <source>
        <dbReference type="Proteomes" id="UP000514462"/>
    </source>
</evidence>
<sequence length="474" mass="53264">MHKLTIQPSDAFKREKVLLNFFILSSVTVTLYLVGKAIRHSDIALFWPLNAVIVGLFIRHKTLRHIKYAAVVVVAMLLTSLTTGDRGVYSIVLDFSNVLFMLIMYWLIIREEKSDEDNLKITIFRIYSYCFITALFCSALGSYVFAGGIHADFWKIYPVWFSEEFTTSVLILPFTLLCQKKEIFSAFTLRQLVPFGMLMASLLVSVLSGVTGSMGTLSMILPALIWCALNYSLSTTCLLTLLAGMVEMLMVDQHAIESKLDAYLPMVISTRLGIASIAISPVIVAVSVEAINKLVKQLSRQVRYDYLTRVHSRFGLYEHLRELKATENETSLNVLVLDIDHFKNINDTWGHDCGDNVLTTFARRVKNIVADRGVIARLGGEEFAVVMTGKPGEEGYRLAEDIRQAIEEMDIAWQSANLSLTVSIGLSYGRVMRWNIIDSFDRLLSEADSYLYRSKKAGRNRISTSPAITNIVTG</sequence>
<dbReference type="AlphaFoldDB" id="A0AAP9R0J9"/>
<evidence type="ECO:0000256" key="4">
    <source>
        <dbReference type="ARBA" id="ARBA00023134"/>
    </source>
</evidence>
<keyword evidence="4" id="KW-0342">GTP-binding</keyword>
<feature type="transmembrane region" description="Helical" evidence="6">
    <location>
        <begin position="231"/>
        <end position="251"/>
    </location>
</feature>
<dbReference type="InterPro" id="IPR029787">
    <property type="entry name" value="Nucleotide_cyclase"/>
</dbReference>
<dbReference type="FunFam" id="3.30.70.270:FF:000001">
    <property type="entry name" value="Diguanylate cyclase domain protein"/>
    <property type="match status" value="1"/>
</dbReference>
<dbReference type="RefSeq" id="WP_182014746.1">
    <property type="nucleotide sequence ID" value="NZ_CP055904.1"/>
</dbReference>
<name>A0AAP9R0J9_KLEAE</name>
<evidence type="ECO:0000256" key="1">
    <source>
        <dbReference type="ARBA" id="ARBA00001946"/>
    </source>
</evidence>
<dbReference type="PROSITE" id="PS50887">
    <property type="entry name" value="GGDEF"/>
    <property type="match status" value="1"/>
</dbReference>
<dbReference type="InterPro" id="IPR050469">
    <property type="entry name" value="Diguanylate_Cyclase"/>
</dbReference>
<feature type="transmembrane region" description="Helical" evidence="6">
    <location>
        <begin position="17"/>
        <end position="35"/>
    </location>
</feature>
<feature type="transmembrane region" description="Helical" evidence="6">
    <location>
        <begin position="65"/>
        <end position="82"/>
    </location>
</feature>
<comment type="cofactor">
    <cofactor evidence="1">
        <name>Mg(2+)</name>
        <dbReference type="ChEBI" id="CHEBI:18420"/>
    </cofactor>
</comment>
<keyword evidence="6" id="KW-1133">Transmembrane helix</keyword>
<reference evidence="9" key="1">
    <citation type="submission" date="2020-06" db="EMBL/GenBank/DDBJ databases">
        <title>REHAB project genomes.</title>
        <authorList>
            <person name="Shaw L.P."/>
        </authorList>
    </citation>
    <scope>NUCLEOTIDE SEQUENCE [LARGE SCALE GENOMIC DNA]</scope>
    <source>
        <strain evidence="9">RHBSTW-00938</strain>
    </source>
</reference>
<dbReference type="GO" id="GO:0005886">
    <property type="term" value="C:plasma membrane"/>
    <property type="evidence" value="ECO:0007669"/>
    <property type="project" value="TreeGrafter"/>
</dbReference>
<dbReference type="SMART" id="SM00267">
    <property type="entry name" value="GGDEF"/>
    <property type="match status" value="1"/>
</dbReference>
<dbReference type="CDD" id="cd01949">
    <property type="entry name" value="GGDEF"/>
    <property type="match status" value="1"/>
</dbReference>
<evidence type="ECO:0000256" key="2">
    <source>
        <dbReference type="ARBA" id="ARBA00004665"/>
    </source>
</evidence>